<feature type="compositionally biased region" description="Basic residues" evidence="3">
    <location>
        <begin position="344"/>
        <end position="357"/>
    </location>
</feature>
<dbReference type="CDD" id="cd00789">
    <property type="entry name" value="KU_like"/>
    <property type="match status" value="1"/>
</dbReference>
<dbReference type="HAMAP" id="MF_01875">
    <property type="entry name" value="Prokaryotic_Ku"/>
    <property type="match status" value="1"/>
</dbReference>
<dbReference type="SUPFAM" id="SSF100939">
    <property type="entry name" value="SPOC domain-like"/>
    <property type="match status" value="1"/>
</dbReference>
<dbReference type="AlphaFoldDB" id="A0A3M5WFK8"/>
<dbReference type="InterPro" id="IPR016194">
    <property type="entry name" value="SPOC-like_C_dom_sf"/>
</dbReference>
<dbReference type="NCBIfam" id="TIGR02772">
    <property type="entry name" value="Ku_bact"/>
    <property type="match status" value="1"/>
</dbReference>
<dbReference type="EMBL" id="RBUF01000606">
    <property type="protein sequence ID" value="RMU69309.1"/>
    <property type="molecule type" value="Genomic_DNA"/>
</dbReference>
<evidence type="ECO:0000256" key="2">
    <source>
        <dbReference type="HAMAP-Rule" id="MF_01875"/>
    </source>
</evidence>
<keyword evidence="2" id="KW-0227">DNA damage</keyword>
<proteinExistence type="inferred from homology"/>
<comment type="function">
    <text evidence="2">With LigD forms a non-homologous end joining (NHEJ) DNA repair enzyme, which repairs dsDNA breaks with reduced fidelity. Binds linear dsDNA with 5'- and 3'- overhangs but not closed circular dsDNA nor ssDNA. Recruits and stimulates the ligase activity of LigD.</text>
</comment>
<feature type="region of interest" description="Disordered" evidence="3">
    <location>
        <begin position="283"/>
        <end position="357"/>
    </location>
</feature>
<evidence type="ECO:0000313" key="5">
    <source>
        <dbReference type="EMBL" id="RMU69309.1"/>
    </source>
</evidence>
<organism evidence="5 6">
    <name type="scientific">Pseudomonas syringae pv. aptata</name>
    <dbReference type="NCBI Taxonomy" id="83167"/>
    <lineage>
        <taxon>Bacteria</taxon>
        <taxon>Pseudomonadati</taxon>
        <taxon>Pseudomonadota</taxon>
        <taxon>Gammaproteobacteria</taxon>
        <taxon>Pseudomonadales</taxon>
        <taxon>Pseudomonadaceae</taxon>
        <taxon>Pseudomonas</taxon>
        <taxon>Pseudomonas syringae</taxon>
    </lineage>
</organism>
<dbReference type="SMART" id="SM00559">
    <property type="entry name" value="Ku78"/>
    <property type="match status" value="1"/>
</dbReference>
<evidence type="ECO:0000256" key="1">
    <source>
        <dbReference type="ARBA" id="ARBA00023125"/>
    </source>
</evidence>
<reference evidence="5 6" key="1">
    <citation type="submission" date="2018-08" db="EMBL/GenBank/DDBJ databases">
        <title>Recombination of ecologically and evolutionarily significant loci maintains genetic cohesion in the Pseudomonas syringae species complex.</title>
        <authorList>
            <person name="Dillon M."/>
            <person name="Thakur S."/>
            <person name="Almeida R.N.D."/>
            <person name="Weir B.S."/>
            <person name="Guttman D.S."/>
        </authorList>
    </citation>
    <scope>NUCLEOTIDE SEQUENCE [LARGE SCALE GENOMIC DNA]</scope>
    <source>
        <strain evidence="5 6">ICMP 11935</strain>
    </source>
</reference>
<dbReference type="Gene3D" id="2.40.290.10">
    <property type="match status" value="1"/>
</dbReference>
<comment type="caution">
    <text evidence="5">The sequence shown here is derived from an EMBL/GenBank/DDBJ whole genome shotgun (WGS) entry which is preliminary data.</text>
</comment>
<keyword evidence="2" id="KW-0234">DNA repair</keyword>
<keyword evidence="1 2" id="KW-0238">DNA-binding</keyword>
<feature type="compositionally biased region" description="Basic and acidic residues" evidence="3">
    <location>
        <begin position="331"/>
        <end position="343"/>
    </location>
</feature>
<gene>
    <name evidence="2" type="primary">ku</name>
    <name evidence="5" type="ORF">ALP24_02660</name>
</gene>
<dbReference type="InterPro" id="IPR006164">
    <property type="entry name" value="DNA_bd_Ku70/Ku80"/>
</dbReference>
<feature type="compositionally biased region" description="Acidic residues" evidence="3">
    <location>
        <begin position="286"/>
        <end position="297"/>
    </location>
</feature>
<comment type="similarity">
    <text evidence="2">Belongs to the prokaryotic Ku family.</text>
</comment>
<dbReference type="GO" id="GO:0006303">
    <property type="term" value="P:double-strand break repair via nonhomologous end joining"/>
    <property type="evidence" value="ECO:0007669"/>
    <property type="project" value="UniProtKB-UniRule"/>
</dbReference>
<dbReference type="Pfam" id="PF02735">
    <property type="entry name" value="Ku"/>
    <property type="match status" value="1"/>
</dbReference>
<dbReference type="GO" id="GO:0006310">
    <property type="term" value="P:DNA recombination"/>
    <property type="evidence" value="ECO:0007669"/>
    <property type="project" value="UniProtKB-KW"/>
</dbReference>
<protein>
    <recommendedName>
        <fullName evidence="2">Non-homologous end joining protein Ku</fullName>
    </recommendedName>
</protein>
<evidence type="ECO:0000256" key="3">
    <source>
        <dbReference type="SAM" id="MobiDB-lite"/>
    </source>
</evidence>
<dbReference type="PANTHER" id="PTHR41251:SF1">
    <property type="entry name" value="NON-HOMOLOGOUS END JOINING PROTEIN KU"/>
    <property type="match status" value="1"/>
</dbReference>
<accession>A0A3M5WFK8</accession>
<dbReference type="GO" id="GO:0003690">
    <property type="term" value="F:double-stranded DNA binding"/>
    <property type="evidence" value="ECO:0007669"/>
    <property type="project" value="UniProtKB-UniRule"/>
</dbReference>
<evidence type="ECO:0000313" key="6">
    <source>
        <dbReference type="Proteomes" id="UP000274315"/>
    </source>
</evidence>
<sequence>MQGPVNKAPAERRRGESLAFRVKNVSGWAGFPALVRLPKLFSDRPCHFSRTNRSQTMARAIWKGAISFGLVHIPVALVSATTSTSVDFDWLDKRSMDPVGYKRINKVTGKEVTSENIVKGVAYEKDRYVVLSEEEIRSAHPKSTQTIDIFAFVDSQQIPLQNIDTPYFLTPDKRGEKVYALLRETLVDTKKVALANVVLHTREHLAAVMPLESALVMVILRWPADVRELDALELSDAVTDAKLNKSERDMAKRLVKDMSADWQPEQYRDTFQDKIMHLVKTKADEGQIEDVETDPAEEERKSADVIDLTDLLRRSLAGKGGASKGKASKPAAKEKPADKDSPRPKRPAARKKTSKAS</sequence>
<name>A0A3M5WFK8_PSEAP</name>
<dbReference type="Proteomes" id="UP000274315">
    <property type="component" value="Unassembled WGS sequence"/>
</dbReference>
<dbReference type="InterPro" id="IPR009187">
    <property type="entry name" value="Prok_Ku"/>
</dbReference>
<comment type="subunit">
    <text evidence="2">Homodimer. Interacts with LigD.</text>
</comment>
<dbReference type="PANTHER" id="PTHR41251">
    <property type="entry name" value="NON-HOMOLOGOUS END JOINING PROTEIN KU"/>
    <property type="match status" value="1"/>
</dbReference>
<feature type="domain" description="Ku" evidence="4">
    <location>
        <begin position="109"/>
        <end position="237"/>
    </location>
</feature>
<dbReference type="PIRSF" id="PIRSF006493">
    <property type="entry name" value="Prok_Ku"/>
    <property type="match status" value="1"/>
</dbReference>
<evidence type="ECO:0000259" key="4">
    <source>
        <dbReference type="SMART" id="SM00559"/>
    </source>
</evidence>
<keyword evidence="2" id="KW-0233">DNA recombination</keyword>